<keyword evidence="2" id="KW-0964">Secreted</keyword>
<evidence type="ECO:0000259" key="6">
    <source>
        <dbReference type="PROSITE" id="PS50240"/>
    </source>
</evidence>
<dbReference type="InterPro" id="IPR001314">
    <property type="entry name" value="Peptidase_S1A"/>
</dbReference>
<dbReference type="MEROPS" id="S01.B44"/>
<dbReference type="InterPro" id="IPR043504">
    <property type="entry name" value="Peptidase_S1_PA_chymotrypsin"/>
</dbReference>
<evidence type="ECO:0000256" key="3">
    <source>
        <dbReference type="ARBA" id="ARBA00023157"/>
    </source>
</evidence>
<dbReference type="InterPro" id="IPR018114">
    <property type="entry name" value="TRYPSIN_HIS"/>
</dbReference>
<feature type="signal peptide" evidence="5">
    <location>
        <begin position="1"/>
        <end position="28"/>
    </location>
</feature>
<dbReference type="SUPFAM" id="SSF50494">
    <property type="entry name" value="Trypsin-like serine proteases"/>
    <property type="match status" value="1"/>
</dbReference>
<dbReference type="AlphaFoldDB" id="E9GLN3"/>
<dbReference type="CDD" id="cd00190">
    <property type="entry name" value="Tryp_SPc"/>
    <property type="match status" value="1"/>
</dbReference>
<dbReference type="KEGG" id="dpx:DAPPUDRAFT_104231"/>
<dbReference type="Pfam" id="PF00089">
    <property type="entry name" value="Trypsin"/>
    <property type="match status" value="1"/>
</dbReference>
<dbReference type="PROSITE" id="PS50240">
    <property type="entry name" value="TRYPSIN_DOM"/>
    <property type="match status" value="1"/>
</dbReference>
<reference evidence="7 8" key="1">
    <citation type="journal article" date="2011" name="Science">
        <title>The ecoresponsive genome of Daphnia pulex.</title>
        <authorList>
            <person name="Colbourne J.K."/>
            <person name="Pfrender M.E."/>
            <person name="Gilbert D."/>
            <person name="Thomas W.K."/>
            <person name="Tucker A."/>
            <person name="Oakley T.H."/>
            <person name="Tokishita S."/>
            <person name="Aerts A."/>
            <person name="Arnold G.J."/>
            <person name="Basu M.K."/>
            <person name="Bauer D.J."/>
            <person name="Caceres C.E."/>
            <person name="Carmel L."/>
            <person name="Casola C."/>
            <person name="Choi J.H."/>
            <person name="Detter J.C."/>
            <person name="Dong Q."/>
            <person name="Dusheyko S."/>
            <person name="Eads B.D."/>
            <person name="Frohlich T."/>
            <person name="Geiler-Samerotte K.A."/>
            <person name="Gerlach D."/>
            <person name="Hatcher P."/>
            <person name="Jogdeo S."/>
            <person name="Krijgsveld J."/>
            <person name="Kriventseva E.V."/>
            <person name="Kultz D."/>
            <person name="Laforsch C."/>
            <person name="Lindquist E."/>
            <person name="Lopez J."/>
            <person name="Manak J.R."/>
            <person name="Muller J."/>
            <person name="Pangilinan J."/>
            <person name="Patwardhan R.P."/>
            <person name="Pitluck S."/>
            <person name="Pritham E.J."/>
            <person name="Rechtsteiner A."/>
            <person name="Rho M."/>
            <person name="Rogozin I.B."/>
            <person name="Sakarya O."/>
            <person name="Salamov A."/>
            <person name="Schaack S."/>
            <person name="Shapiro H."/>
            <person name="Shiga Y."/>
            <person name="Skalitzky C."/>
            <person name="Smith Z."/>
            <person name="Souvorov A."/>
            <person name="Sung W."/>
            <person name="Tang Z."/>
            <person name="Tsuchiya D."/>
            <person name="Tu H."/>
            <person name="Vos H."/>
            <person name="Wang M."/>
            <person name="Wolf Y.I."/>
            <person name="Yamagata H."/>
            <person name="Yamada T."/>
            <person name="Ye Y."/>
            <person name="Shaw J.R."/>
            <person name="Andrews J."/>
            <person name="Crease T.J."/>
            <person name="Tang H."/>
            <person name="Lucas S.M."/>
            <person name="Robertson H.M."/>
            <person name="Bork P."/>
            <person name="Koonin E.V."/>
            <person name="Zdobnov E.M."/>
            <person name="Grigoriev I.V."/>
            <person name="Lynch M."/>
            <person name="Boore J.L."/>
        </authorList>
    </citation>
    <scope>NUCLEOTIDE SEQUENCE [LARGE SCALE GENOMIC DNA]</scope>
</reference>
<dbReference type="FunFam" id="2.40.10.10:FF:000047">
    <property type="entry name" value="Trypsin eta"/>
    <property type="match status" value="1"/>
</dbReference>
<dbReference type="GO" id="GO:0004252">
    <property type="term" value="F:serine-type endopeptidase activity"/>
    <property type="evidence" value="ECO:0007669"/>
    <property type="project" value="InterPro"/>
</dbReference>
<organism evidence="7 8">
    <name type="scientific">Daphnia pulex</name>
    <name type="common">Water flea</name>
    <dbReference type="NCBI Taxonomy" id="6669"/>
    <lineage>
        <taxon>Eukaryota</taxon>
        <taxon>Metazoa</taxon>
        <taxon>Ecdysozoa</taxon>
        <taxon>Arthropoda</taxon>
        <taxon>Crustacea</taxon>
        <taxon>Branchiopoda</taxon>
        <taxon>Diplostraca</taxon>
        <taxon>Cladocera</taxon>
        <taxon>Anomopoda</taxon>
        <taxon>Daphniidae</taxon>
        <taxon>Daphnia</taxon>
    </lineage>
</organism>
<gene>
    <name evidence="7" type="ORF">DAPPUDRAFT_104231</name>
</gene>
<dbReference type="GO" id="GO:0045087">
    <property type="term" value="P:innate immune response"/>
    <property type="evidence" value="ECO:0000318"/>
    <property type="project" value="GO_Central"/>
</dbReference>
<evidence type="ECO:0000256" key="5">
    <source>
        <dbReference type="SAM" id="SignalP"/>
    </source>
</evidence>
<dbReference type="InterPro" id="IPR001254">
    <property type="entry name" value="Trypsin_dom"/>
</dbReference>
<evidence type="ECO:0000256" key="2">
    <source>
        <dbReference type="ARBA" id="ARBA00022525"/>
    </source>
</evidence>
<dbReference type="PANTHER" id="PTHR24252">
    <property type="entry name" value="ACROSIN-RELATED"/>
    <property type="match status" value="1"/>
</dbReference>
<dbReference type="HOGENOM" id="CLU_006842_9_0_1"/>
<evidence type="ECO:0000313" key="7">
    <source>
        <dbReference type="EMBL" id="EFX79657.1"/>
    </source>
</evidence>
<dbReference type="OrthoDB" id="8440449at2759"/>
<dbReference type="InParanoid" id="E9GLN3"/>
<proteinExistence type="predicted"/>
<dbReference type="GO" id="GO:0005615">
    <property type="term" value="C:extracellular space"/>
    <property type="evidence" value="ECO:0000318"/>
    <property type="project" value="GO_Central"/>
</dbReference>
<keyword evidence="5" id="KW-0732">Signal</keyword>
<dbReference type="PANTHER" id="PTHR24252:SF7">
    <property type="entry name" value="HYALIN"/>
    <property type="match status" value="1"/>
</dbReference>
<dbReference type="SMART" id="SM00020">
    <property type="entry name" value="Tryp_SPc"/>
    <property type="match status" value="1"/>
</dbReference>
<feature type="chain" id="PRO_5003241326" description="Peptidase S1 domain-containing protein" evidence="5">
    <location>
        <begin position="29"/>
        <end position="371"/>
    </location>
</feature>
<sequence>MARLPHLAFFSFAAVHLLLFSICCPVSGRIYRTNDAVVIEVDDVRPSIFSIRNSGGISPPIPIVYAVNAYTGLSYQQQPNFPFWPYPLYQQPASSFSDVTVNSPQSRQQKITCGVGPASLPQRTTPVVGIVGGSNATRNSWPFIAGLRFSGASTVSCGGSIISPTRILTAAHCVDSLSALEISKLIVGLGMHNQRSDPNDAEQIRRVTRVVYHKEYNRKTEQNDVAVLTVDPPITYSSAISPVCLPAAKTTADQFAGKDAAIMGWGTLQSGGSQPDELQQATVQIIPNADCNAQYNGKITNQQLCASAPGKDTCQGDSGGPIAVQAKAGSTLAWTQVGVVSWGQGCADPNFAGVYASVAFFRKWIDTYMTS</sequence>
<protein>
    <recommendedName>
        <fullName evidence="6">Peptidase S1 domain-containing protein</fullName>
    </recommendedName>
</protein>
<dbReference type="InterPro" id="IPR033116">
    <property type="entry name" value="TRYPSIN_SER"/>
</dbReference>
<dbReference type="EMBL" id="GL732551">
    <property type="protein sequence ID" value="EFX79657.1"/>
    <property type="molecule type" value="Genomic_DNA"/>
</dbReference>
<feature type="domain" description="Peptidase S1" evidence="6">
    <location>
        <begin position="130"/>
        <end position="370"/>
    </location>
</feature>
<dbReference type="Gene3D" id="2.40.10.10">
    <property type="entry name" value="Trypsin-like serine proteases"/>
    <property type="match status" value="1"/>
</dbReference>
<dbReference type="InterPro" id="IPR009003">
    <property type="entry name" value="Peptidase_S1_PA"/>
</dbReference>
<evidence type="ECO:0000313" key="8">
    <source>
        <dbReference type="Proteomes" id="UP000000305"/>
    </source>
</evidence>
<accession>E9GLN3</accession>
<dbReference type="PROSITE" id="PS00135">
    <property type="entry name" value="TRYPSIN_SER"/>
    <property type="match status" value="1"/>
</dbReference>
<evidence type="ECO:0000256" key="1">
    <source>
        <dbReference type="ARBA" id="ARBA00004613"/>
    </source>
</evidence>
<keyword evidence="8" id="KW-1185">Reference proteome</keyword>
<keyword evidence="4" id="KW-0378">Hydrolase</keyword>
<dbReference type="PRINTS" id="PR00722">
    <property type="entry name" value="CHYMOTRYPSIN"/>
</dbReference>
<comment type="subcellular location">
    <subcellularLocation>
        <location evidence="1">Secreted</location>
    </subcellularLocation>
</comment>
<keyword evidence="4" id="KW-0645">Protease</keyword>
<name>E9GLN3_DAPPU</name>
<keyword evidence="3" id="KW-1015">Disulfide bond</keyword>
<keyword evidence="4" id="KW-0720">Serine protease</keyword>
<dbReference type="PROSITE" id="PS00134">
    <property type="entry name" value="TRYPSIN_HIS"/>
    <property type="match status" value="1"/>
</dbReference>
<dbReference type="GO" id="GO:0016485">
    <property type="term" value="P:protein processing"/>
    <property type="evidence" value="ECO:0007669"/>
    <property type="project" value="UniProtKB-ARBA"/>
</dbReference>
<dbReference type="Proteomes" id="UP000000305">
    <property type="component" value="Unassembled WGS sequence"/>
</dbReference>
<dbReference type="eggNOG" id="KOG3627">
    <property type="taxonomic scope" value="Eukaryota"/>
</dbReference>
<evidence type="ECO:0000256" key="4">
    <source>
        <dbReference type="RuleBase" id="RU363034"/>
    </source>
</evidence>
<dbReference type="OMA" id="NSWPFIA"/>